<reference evidence="3" key="2">
    <citation type="submission" date="2022-03" db="EMBL/GenBank/DDBJ databases">
        <title>Draft title - Genomic analysis of global carrot germplasm unveils the trajectory of domestication and the origin of high carotenoid orange carrot.</title>
        <authorList>
            <person name="Iorizzo M."/>
            <person name="Ellison S."/>
            <person name="Senalik D."/>
            <person name="Macko-Podgorni A."/>
            <person name="Grzebelus D."/>
            <person name="Bostan H."/>
            <person name="Rolling W."/>
            <person name="Curaba J."/>
            <person name="Simon P."/>
        </authorList>
    </citation>
    <scope>NUCLEOTIDE SEQUENCE</scope>
    <source>
        <tissue evidence="3">Leaf</tissue>
    </source>
</reference>
<protein>
    <recommendedName>
        <fullName evidence="5">KNOX2 domain-containing protein</fullName>
    </recommendedName>
</protein>
<name>A0A164SPP5_DAUCS</name>
<dbReference type="OrthoDB" id="1704693at2759"/>
<sequence>MDHRRITSEKAGDGRRQDEEVEVTRDEEMETLKNRIRGHELFRLLIEKHMDCLKVSLGDDEDVETTFEAAENTECSANSQPSPDLDKLMELHCMALGKLKEDMETELQETLSFISDMYLEIN</sequence>
<dbReference type="Proteomes" id="UP000077755">
    <property type="component" value="Chromosome 7"/>
</dbReference>
<evidence type="ECO:0000313" key="3">
    <source>
        <dbReference type="EMBL" id="WOH07610.1"/>
    </source>
</evidence>
<proteinExistence type="predicted"/>
<evidence type="ECO:0000313" key="2">
    <source>
        <dbReference type="EMBL" id="KZM86438.1"/>
    </source>
</evidence>
<dbReference type="PANTHER" id="PTHR48268">
    <property type="entry name" value="HOMEOBOX PROTEIN KNOTTED-1-LIKE 6 ISOFORM X1"/>
    <property type="match status" value="1"/>
</dbReference>
<dbReference type="KEGG" id="dcr:108195739"/>
<dbReference type="Gramene" id="KZM86438">
    <property type="protein sequence ID" value="KZM86438"/>
    <property type="gene ID" value="DCAR_023572"/>
</dbReference>
<dbReference type="AlphaFoldDB" id="A0A164SPP5"/>
<evidence type="ECO:0000256" key="1">
    <source>
        <dbReference type="SAM" id="MobiDB-lite"/>
    </source>
</evidence>
<evidence type="ECO:0000313" key="4">
    <source>
        <dbReference type="Proteomes" id="UP000077755"/>
    </source>
</evidence>
<organism evidence="2">
    <name type="scientific">Daucus carota subsp. sativus</name>
    <name type="common">Carrot</name>
    <dbReference type="NCBI Taxonomy" id="79200"/>
    <lineage>
        <taxon>Eukaryota</taxon>
        <taxon>Viridiplantae</taxon>
        <taxon>Streptophyta</taxon>
        <taxon>Embryophyta</taxon>
        <taxon>Tracheophyta</taxon>
        <taxon>Spermatophyta</taxon>
        <taxon>Magnoliopsida</taxon>
        <taxon>eudicotyledons</taxon>
        <taxon>Gunneridae</taxon>
        <taxon>Pentapetalae</taxon>
        <taxon>asterids</taxon>
        <taxon>campanulids</taxon>
        <taxon>Apiales</taxon>
        <taxon>Apiaceae</taxon>
        <taxon>Apioideae</taxon>
        <taxon>Scandiceae</taxon>
        <taxon>Daucinae</taxon>
        <taxon>Daucus</taxon>
        <taxon>Daucus sect. Daucus</taxon>
    </lineage>
</organism>
<dbReference type="EMBL" id="LNRQ01000007">
    <property type="protein sequence ID" value="KZM86438.1"/>
    <property type="molecule type" value="Genomic_DNA"/>
</dbReference>
<dbReference type="OMA" id="ENHINCL"/>
<dbReference type="PANTHER" id="PTHR48268:SF2">
    <property type="entry name" value="PROTEIN KNATM"/>
    <property type="match status" value="1"/>
</dbReference>
<keyword evidence="4" id="KW-1185">Reference proteome</keyword>
<evidence type="ECO:0008006" key="5">
    <source>
        <dbReference type="Google" id="ProtNLM"/>
    </source>
</evidence>
<dbReference type="InterPro" id="IPR053363">
    <property type="entry name" value="Leaf_patterning_domain"/>
</dbReference>
<dbReference type="STRING" id="79200.A0A164SPP5"/>
<reference evidence="2" key="1">
    <citation type="journal article" date="2016" name="Nat. Genet.">
        <title>A high-quality carrot genome assembly provides new insights into carotenoid accumulation and asterid genome evolution.</title>
        <authorList>
            <person name="Iorizzo M."/>
            <person name="Ellison S."/>
            <person name="Senalik D."/>
            <person name="Zeng P."/>
            <person name="Satapoomin P."/>
            <person name="Huang J."/>
            <person name="Bowman M."/>
            <person name="Iovene M."/>
            <person name="Sanseverino W."/>
            <person name="Cavagnaro P."/>
            <person name="Yildiz M."/>
            <person name="Macko-Podgorni A."/>
            <person name="Moranska E."/>
            <person name="Grzebelus E."/>
            <person name="Grzebelus D."/>
            <person name="Ashrafi H."/>
            <person name="Zheng Z."/>
            <person name="Cheng S."/>
            <person name="Spooner D."/>
            <person name="Van Deynze A."/>
            <person name="Simon P."/>
        </authorList>
    </citation>
    <scope>NUCLEOTIDE SEQUENCE [LARGE SCALE GENOMIC DNA]</scope>
    <source>
        <tissue evidence="2">Leaf</tissue>
    </source>
</reference>
<gene>
    <name evidence="2" type="ORF">DCAR_023572</name>
    <name evidence="3" type="ORF">DCAR_0727043</name>
</gene>
<accession>A0A164SPP5</accession>
<dbReference type="EMBL" id="CP093349">
    <property type="protein sequence ID" value="WOH07610.1"/>
    <property type="molecule type" value="Genomic_DNA"/>
</dbReference>
<feature type="region of interest" description="Disordered" evidence="1">
    <location>
        <begin position="1"/>
        <end position="24"/>
    </location>
</feature>